<protein>
    <submittedName>
        <fullName evidence="2">Uncharacterized protein</fullName>
    </submittedName>
</protein>
<comment type="caution">
    <text evidence="2">The sequence shown here is derived from an EMBL/GenBank/DDBJ whole genome shotgun (WGS) entry which is preliminary data.</text>
</comment>
<organism evidence="2">
    <name type="scientific">marine sediment metagenome</name>
    <dbReference type="NCBI Taxonomy" id="412755"/>
    <lineage>
        <taxon>unclassified sequences</taxon>
        <taxon>metagenomes</taxon>
        <taxon>ecological metagenomes</taxon>
    </lineage>
</organism>
<sequence length="65" mass="7485">MTSKLIETQELMIKLGDDMRKKLVDDKKALTLEVERLHDLLDNSEDNVKRVSLLMSELKLNGSIE</sequence>
<evidence type="ECO:0000313" key="2">
    <source>
        <dbReference type="EMBL" id="GAF89174.1"/>
    </source>
</evidence>
<accession>X0T7I5</accession>
<proteinExistence type="predicted"/>
<gene>
    <name evidence="2" type="ORF">S01H1_18745</name>
</gene>
<name>X0T7I5_9ZZZZ</name>
<feature type="coiled-coil region" evidence="1">
    <location>
        <begin position="27"/>
        <end position="61"/>
    </location>
</feature>
<keyword evidence="1" id="KW-0175">Coiled coil</keyword>
<dbReference type="AlphaFoldDB" id="X0T7I5"/>
<dbReference type="EMBL" id="BARS01010051">
    <property type="protein sequence ID" value="GAF89174.1"/>
    <property type="molecule type" value="Genomic_DNA"/>
</dbReference>
<reference evidence="2" key="1">
    <citation type="journal article" date="2014" name="Front. Microbiol.">
        <title>High frequency of phylogenetically diverse reductive dehalogenase-homologous genes in deep subseafloor sedimentary metagenomes.</title>
        <authorList>
            <person name="Kawai M."/>
            <person name="Futagami T."/>
            <person name="Toyoda A."/>
            <person name="Takaki Y."/>
            <person name="Nishi S."/>
            <person name="Hori S."/>
            <person name="Arai W."/>
            <person name="Tsubouchi T."/>
            <person name="Morono Y."/>
            <person name="Uchiyama I."/>
            <person name="Ito T."/>
            <person name="Fujiyama A."/>
            <person name="Inagaki F."/>
            <person name="Takami H."/>
        </authorList>
    </citation>
    <scope>NUCLEOTIDE SEQUENCE</scope>
    <source>
        <strain evidence="2">Expedition CK06-06</strain>
    </source>
</reference>
<evidence type="ECO:0000256" key="1">
    <source>
        <dbReference type="SAM" id="Coils"/>
    </source>
</evidence>